<dbReference type="STRING" id="631454.N177_4095"/>
<evidence type="ECO:0000313" key="5">
    <source>
        <dbReference type="EMBL" id="ESR22530.1"/>
    </source>
</evidence>
<dbReference type="SMART" id="SM00342">
    <property type="entry name" value="HTH_ARAC"/>
    <property type="match status" value="1"/>
</dbReference>
<dbReference type="PATRIC" id="fig|631454.5.peg.4043"/>
<dbReference type="PRINTS" id="PR00032">
    <property type="entry name" value="HTHARAC"/>
</dbReference>
<dbReference type="eggNOG" id="COG4977">
    <property type="taxonomic scope" value="Bacteria"/>
</dbReference>
<dbReference type="InterPro" id="IPR009057">
    <property type="entry name" value="Homeodomain-like_sf"/>
</dbReference>
<proteinExistence type="predicted"/>
<dbReference type="GO" id="GO:0043565">
    <property type="term" value="F:sequence-specific DNA binding"/>
    <property type="evidence" value="ECO:0007669"/>
    <property type="project" value="InterPro"/>
</dbReference>
<evidence type="ECO:0000256" key="3">
    <source>
        <dbReference type="ARBA" id="ARBA00023163"/>
    </source>
</evidence>
<name>V4RGW3_9HYPH</name>
<keyword evidence="6" id="KW-1185">Reference proteome</keyword>
<keyword evidence="1" id="KW-0805">Transcription regulation</keyword>
<dbReference type="Pfam" id="PF12833">
    <property type="entry name" value="HTH_18"/>
    <property type="match status" value="1"/>
</dbReference>
<dbReference type="InterPro" id="IPR052158">
    <property type="entry name" value="INH-QAR"/>
</dbReference>
<dbReference type="Pfam" id="PF01965">
    <property type="entry name" value="DJ-1_PfpI"/>
    <property type="match status" value="1"/>
</dbReference>
<evidence type="ECO:0000313" key="6">
    <source>
        <dbReference type="Proteomes" id="UP000017819"/>
    </source>
</evidence>
<dbReference type="PANTHER" id="PTHR43130:SF3">
    <property type="entry name" value="HTH-TYPE TRANSCRIPTIONAL REGULATOR RV1931C"/>
    <property type="match status" value="1"/>
</dbReference>
<dbReference type="Proteomes" id="UP000017819">
    <property type="component" value="Unassembled WGS sequence"/>
</dbReference>
<dbReference type="PROSITE" id="PS01124">
    <property type="entry name" value="HTH_ARAC_FAMILY_2"/>
    <property type="match status" value="1"/>
</dbReference>
<dbReference type="EMBL" id="AWXZ01000042">
    <property type="protein sequence ID" value="ESR22530.1"/>
    <property type="molecule type" value="Genomic_DNA"/>
</dbReference>
<keyword evidence="3" id="KW-0804">Transcription</keyword>
<dbReference type="CDD" id="cd03136">
    <property type="entry name" value="GATase1_AraC_ArgR_like"/>
    <property type="match status" value="1"/>
</dbReference>
<dbReference type="InterPro" id="IPR020449">
    <property type="entry name" value="Tscrpt_reg_AraC-type_HTH"/>
</dbReference>
<evidence type="ECO:0000259" key="4">
    <source>
        <dbReference type="PROSITE" id="PS01124"/>
    </source>
</evidence>
<dbReference type="InterPro" id="IPR018062">
    <property type="entry name" value="HTH_AraC-typ_CS"/>
</dbReference>
<gene>
    <name evidence="5" type="ORF">N177_4095</name>
</gene>
<dbReference type="AlphaFoldDB" id="V4RGW3"/>
<dbReference type="OrthoDB" id="9793400at2"/>
<keyword evidence="2" id="KW-0238">DNA-binding</keyword>
<evidence type="ECO:0000256" key="2">
    <source>
        <dbReference type="ARBA" id="ARBA00023125"/>
    </source>
</evidence>
<dbReference type="PROSITE" id="PS00041">
    <property type="entry name" value="HTH_ARAC_FAMILY_1"/>
    <property type="match status" value="1"/>
</dbReference>
<dbReference type="GO" id="GO:0003700">
    <property type="term" value="F:DNA-binding transcription factor activity"/>
    <property type="evidence" value="ECO:0007669"/>
    <property type="project" value="InterPro"/>
</dbReference>
<accession>V4RGW3</accession>
<organism evidence="5 6">
    <name type="scientific">Lutibaculum baratangense AMV1</name>
    <dbReference type="NCBI Taxonomy" id="631454"/>
    <lineage>
        <taxon>Bacteria</taxon>
        <taxon>Pseudomonadati</taxon>
        <taxon>Pseudomonadota</taxon>
        <taxon>Alphaproteobacteria</taxon>
        <taxon>Hyphomicrobiales</taxon>
        <taxon>Tepidamorphaceae</taxon>
        <taxon>Lutibaculum</taxon>
    </lineage>
</organism>
<evidence type="ECO:0000256" key="1">
    <source>
        <dbReference type="ARBA" id="ARBA00023015"/>
    </source>
</evidence>
<dbReference type="InterPro" id="IPR018060">
    <property type="entry name" value="HTH_AraC"/>
</dbReference>
<dbReference type="Gene3D" id="3.40.50.880">
    <property type="match status" value="1"/>
</dbReference>
<reference evidence="5 6" key="1">
    <citation type="journal article" date="2014" name="Genome Announc.">
        <title>Draft Genome Sequence of Lutibaculum baratangense Strain AMV1T, Isolated from a Mud Volcano in Andamans, India.</title>
        <authorList>
            <person name="Singh A."/>
            <person name="Sreenivas A."/>
            <person name="Sathyanarayana Reddy G."/>
            <person name="Pinnaka A.K."/>
            <person name="Shivaji S."/>
        </authorList>
    </citation>
    <scope>NUCLEOTIDE SEQUENCE [LARGE SCALE GENOMIC DNA]</scope>
    <source>
        <strain evidence="5 6">AMV1</strain>
    </source>
</reference>
<protein>
    <submittedName>
        <fullName evidence="5">Transcriptional regulator containing an amidase</fullName>
    </submittedName>
</protein>
<sequence length="355" mass="39276">MAPVFSPEPKVDGSRLKVGFVLADRFTLSAFSLFVDCLRLAGDEGDRSRPIDCSWEILGGWSSPARSSCGASVSCSTRYPDPSRYDYLVVVGGILEGPQVSEECYAYIRAAAEAGVRLVGLCTGSFVLTRAGLMTGRRCCVSWFHYQDFVDEFPRHKPIADRLYVVDGDRITCSGGLSVADLAHDIVVRHLGAAVADKSWQVLLGDRPRTGERSQPLPREGLEAADPRVRRAMLLMEQNLFEPLATPDLAERLGLSRRQLERLFHETLGEGPATTYLRMRLDYAMALLRGGRSSIMEIATAAGFRDHSHFTRSFRRRFGVPPSTVRRSGEDGRRLTCIAGQRVFGRPSPPPLDPR</sequence>
<dbReference type="SUPFAM" id="SSF46689">
    <property type="entry name" value="Homeodomain-like"/>
    <property type="match status" value="2"/>
</dbReference>
<dbReference type="InterPro" id="IPR029062">
    <property type="entry name" value="Class_I_gatase-like"/>
</dbReference>
<dbReference type="SUPFAM" id="SSF52317">
    <property type="entry name" value="Class I glutamine amidotransferase-like"/>
    <property type="match status" value="1"/>
</dbReference>
<feature type="domain" description="HTH araC/xylS-type" evidence="4">
    <location>
        <begin position="230"/>
        <end position="328"/>
    </location>
</feature>
<dbReference type="InterPro" id="IPR002818">
    <property type="entry name" value="DJ-1/PfpI"/>
</dbReference>
<comment type="caution">
    <text evidence="5">The sequence shown here is derived from an EMBL/GenBank/DDBJ whole genome shotgun (WGS) entry which is preliminary data.</text>
</comment>
<dbReference type="PANTHER" id="PTHR43130">
    <property type="entry name" value="ARAC-FAMILY TRANSCRIPTIONAL REGULATOR"/>
    <property type="match status" value="1"/>
</dbReference>
<dbReference type="Gene3D" id="1.10.10.60">
    <property type="entry name" value="Homeodomain-like"/>
    <property type="match status" value="1"/>
</dbReference>
<dbReference type="RefSeq" id="WP_023434201.1">
    <property type="nucleotide sequence ID" value="NZ_AWXZ01000042.1"/>
</dbReference>